<dbReference type="Proteomes" id="UP001153269">
    <property type="component" value="Unassembled WGS sequence"/>
</dbReference>
<comment type="caution">
    <text evidence="1">The sequence shown here is derived from an EMBL/GenBank/DDBJ whole genome shotgun (WGS) entry which is preliminary data.</text>
</comment>
<proteinExistence type="predicted"/>
<name>A0A9N7W3P2_PLEPL</name>
<sequence length="122" mass="13859">MAADRLFRETRTSWGHFYQNPQSMVRVPVRSYMSQSCFPRPTLFPAQCTTAVPSLSLASKHRLLPNSNGGHLVLAARRLWDEAAHCSALPGFTVTEKLKLKKKKKKKKVTAPLRRSRILRCP</sequence>
<keyword evidence="2" id="KW-1185">Reference proteome</keyword>
<gene>
    <name evidence="1" type="ORF">PLEPLA_LOCUS48284</name>
</gene>
<evidence type="ECO:0000313" key="2">
    <source>
        <dbReference type="Proteomes" id="UP001153269"/>
    </source>
</evidence>
<dbReference type="EMBL" id="CADEAL010004478">
    <property type="protein sequence ID" value="CAB1460433.1"/>
    <property type="molecule type" value="Genomic_DNA"/>
</dbReference>
<organism evidence="1 2">
    <name type="scientific">Pleuronectes platessa</name>
    <name type="common">European plaice</name>
    <dbReference type="NCBI Taxonomy" id="8262"/>
    <lineage>
        <taxon>Eukaryota</taxon>
        <taxon>Metazoa</taxon>
        <taxon>Chordata</taxon>
        <taxon>Craniata</taxon>
        <taxon>Vertebrata</taxon>
        <taxon>Euteleostomi</taxon>
        <taxon>Actinopterygii</taxon>
        <taxon>Neopterygii</taxon>
        <taxon>Teleostei</taxon>
        <taxon>Neoteleostei</taxon>
        <taxon>Acanthomorphata</taxon>
        <taxon>Carangaria</taxon>
        <taxon>Pleuronectiformes</taxon>
        <taxon>Pleuronectoidei</taxon>
        <taxon>Pleuronectidae</taxon>
        <taxon>Pleuronectes</taxon>
    </lineage>
</organism>
<reference evidence="1" key="1">
    <citation type="submission" date="2020-03" db="EMBL/GenBank/DDBJ databases">
        <authorList>
            <person name="Weist P."/>
        </authorList>
    </citation>
    <scope>NUCLEOTIDE SEQUENCE</scope>
</reference>
<protein>
    <submittedName>
        <fullName evidence="1">Uncharacterized protein</fullName>
    </submittedName>
</protein>
<evidence type="ECO:0000313" key="1">
    <source>
        <dbReference type="EMBL" id="CAB1460433.1"/>
    </source>
</evidence>
<dbReference type="AlphaFoldDB" id="A0A9N7W3P2"/>
<accession>A0A9N7W3P2</accession>